<evidence type="ECO:0000256" key="3">
    <source>
        <dbReference type="ARBA" id="ARBA00004477"/>
    </source>
</evidence>
<evidence type="ECO:0000256" key="8">
    <source>
        <dbReference type="ARBA" id="ARBA00022490"/>
    </source>
</evidence>
<evidence type="ECO:0000313" key="26">
    <source>
        <dbReference type="Proteomes" id="UP000694397"/>
    </source>
</evidence>
<accession>A0A8C9S082</accession>
<dbReference type="PROSITE" id="PS51384">
    <property type="entry name" value="FAD_FR"/>
    <property type="match status" value="1"/>
</dbReference>
<proteinExistence type="predicted"/>
<dbReference type="GO" id="GO:0048471">
    <property type="term" value="C:perinuclear region of cytoplasm"/>
    <property type="evidence" value="ECO:0007669"/>
    <property type="project" value="UniProtKB-ARBA"/>
</dbReference>
<dbReference type="PRINTS" id="PR00466">
    <property type="entry name" value="GP91PHOX"/>
</dbReference>
<evidence type="ECO:0000256" key="7">
    <source>
        <dbReference type="ARBA" id="ARBA00022475"/>
    </source>
</evidence>
<reference evidence="25" key="3">
    <citation type="submission" date="2025-09" db="UniProtKB">
        <authorList>
            <consortium name="Ensembl"/>
        </authorList>
    </citation>
    <scope>IDENTIFICATION</scope>
</reference>
<dbReference type="FunFam" id="3.40.50.80:FF:000015">
    <property type="entry name" value="NADPH oxidase 4"/>
    <property type="match status" value="1"/>
</dbReference>
<comment type="function">
    <text evidence="22">NADPH oxidase that catalyzes predominantly the reduction of oxygen to H2O2. Can also catalyze to a smaller extent, the reduction of oxygen to superoxide. May function as an oxygen sensor regulating the KCNK3/TASK-1 potassium channel and HIF1A activity. May regulate insulin signaling cascade. May play a role in apoptosis, bone resorption and lipolysaccharide-mediated activation of NFKB. May produce superoxide in the nucleus and play a role in regulating gene expression upon cell stimulation. Promotes ferroptosis, reactive oxygen species production and reduced glutathione (GSH) levels by activating NLRP3 inflammasome activation and cytokine release.</text>
</comment>
<dbReference type="InterPro" id="IPR000778">
    <property type="entry name" value="Cyt_b245_heavy_chain"/>
</dbReference>
<dbReference type="PANTHER" id="PTHR11972:SF206">
    <property type="entry name" value="NADPH OXIDASE 4"/>
    <property type="match status" value="1"/>
</dbReference>
<evidence type="ECO:0000256" key="23">
    <source>
        <dbReference type="SAM" id="Phobius"/>
    </source>
</evidence>
<keyword evidence="7" id="KW-1003">Cell membrane</keyword>
<dbReference type="Pfam" id="PF08030">
    <property type="entry name" value="NAD_binding_6"/>
    <property type="match status" value="1"/>
</dbReference>
<evidence type="ECO:0000256" key="4">
    <source>
        <dbReference type="ARBA" id="ARBA00004496"/>
    </source>
</evidence>
<evidence type="ECO:0000256" key="14">
    <source>
        <dbReference type="ARBA" id="ARBA00023002"/>
    </source>
</evidence>
<keyword evidence="8" id="KW-0963">Cytoplasm</keyword>
<evidence type="ECO:0000256" key="1">
    <source>
        <dbReference type="ARBA" id="ARBA00004123"/>
    </source>
</evidence>
<dbReference type="Proteomes" id="UP000694397">
    <property type="component" value="Chromosome 10"/>
</dbReference>
<dbReference type="GeneTree" id="ENSGT00940000167196"/>
<evidence type="ECO:0000256" key="16">
    <source>
        <dbReference type="ARBA" id="ARBA00023157"/>
    </source>
</evidence>
<dbReference type="CDD" id="cd06186">
    <property type="entry name" value="NOX_Duox_like_FAD_NADP"/>
    <property type="match status" value="1"/>
</dbReference>
<sequence length="544" mass="61357">MAVSWRSWTANEGAKHIVLWLSANTVLFWKTFTLYCYGPQYYYLYKMLGLGLCLSRASAAVLNLNCCLVLLPMCRAVLAILRGSQKVMSRKARRLLDKSKTFHVACGVAICLFSVVHVSAHLANVYSFSLLYSEEFPSLNIARHKGEVSWCVCFAVPGVTGVLLVFILFLMFTASSHGIRVCSYEIFWYTHNLFVVFYMVLLVHVAGGALKYQTNVEDHPPGCLGSNWTGGSDNVCRAEPHFQAHFPQTWLWVSGPLCLYCAERLYRYVRSCGRVTVESVVKHPCGVVEVRMLKSGFTARPGQYIVLNCPSVSSFECHPFTLTTCPTGTEATFGIHMRVLGDWTERFVELLLSEDSAETETLPVVQRRTYPKFYVDGPFGSSSEDVFNYEVSLCVAGGIGVTPFAGVLRALMGDWQHYKLRRLYFVWVCRELGSFYWFADLLCGLHQKLWQENRPDYLNIQLYLSKTEALQVCVGRQYQALSARLQVGRPRWPELLDDIGKSNKDKRVGVFCCGPKGISKALHQLCNSGRSCGTTFEYNKESFG</sequence>
<dbReference type="Pfam" id="PF01794">
    <property type="entry name" value="Ferric_reduct"/>
    <property type="match status" value="1"/>
</dbReference>
<dbReference type="Gene3D" id="3.40.50.80">
    <property type="entry name" value="Nucleotide-binding domain of ferredoxin-NADP reductase (FNR) module"/>
    <property type="match status" value="1"/>
</dbReference>
<evidence type="ECO:0000256" key="17">
    <source>
        <dbReference type="ARBA" id="ARBA00023180"/>
    </source>
</evidence>
<feature type="domain" description="FAD-binding FR-type" evidence="24">
    <location>
        <begin position="270"/>
        <end position="385"/>
    </location>
</feature>
<dbReference type="InterPro" id="IPR013130">
    <property type="entry name" value="Fe3_Rdtase_TM_dom"/>
</dbReference>
<evidence type="ECO:0000256" key="13">
    <source>
        <dbReference type="ARBA" id="ARBA00022989"/>
    </source>
</evidence>
<evidence type="ECO:0000256" key="5">
    <source>
        <dbReference type="ARBA" id="ARBA00004651"/>
    </source>
</evidence>
<dbReference type="GO" id="GO:0043020">
    <property type="term" value="C:NADPH oxidase complex"/>
    <property type="evidence" value="ECO:0007669"/>
    <property type="project" value="TreeGrafter"/>
</dbReference>
<dbReference type="GO" id="GO:0016175">
    <property type="term" value="F:superoxide-generating NAD(P)H oxidase activity"/>
    <property type="evidence" value="ECO:0007669"/>
    <property type="project" value="TreeGrafter"/>
</dbReference>
<evidence type="ECO:0000256" key="2">
    <source>
        <dbReference type="ARBA" id="ARBA00004246"/>
    </source>
</evidence>
<gene>
    <name evidence="25" type="primary">nox4</name>
</gene>
<evidence type="ECO:0000313" key="25">
    <source>
        <dbReference type="Ensembl" id="ENSSFOP00015025720.2"/>
    </source>
</evidence>
<dbReference type="Pfam" id="PF08022">
    <property type="entry name" value="FAD_binding_8"/>
    <property type="match status" value="1"/>
</dbReference>
<keyword evidence="11" id="KW-0521">NADP</keyword>
<dbReference type="GO" id="GO:0016174">
    <property type="term" value="F:NAD(P)H oxidase H2O2-forming activity"/>
    <property type="evidence" value="ECO:0007669"/>
    <property type="project" value="UniProtKB-EC"/>
</dbReference>
<evidence type="ECO:0000256" key="22">
    <source>
        <dbReference type="ARBA" id="ARBA00093404"/>
    </source>
</evidence>
<feature type="transmembrane region" description="Helical" evidence="23">
    <location>
        <begin position="17"/>
        <end position="37"/>
    </location>
</feature>
<keyword evidence="14" id="KW-0560">Oxidoreductase</keyword>
<keyword evidence="12" id="KW-0965">Cell junction</keyword>
<comment type="catalytic activity">
    <reaction evidence="20">
        <text>NADPH + 2 O2 = 2 superoxide + NADP(+) + H(+)</text>
        <dbReference type="Rhea" id="RHEA:63180"/>
        <dbReference type="ChEBI" id="CHEBI:15378"/>
        <dbReference type="ChEBI" id="CHEBI:15379"/>
        <dbReference type="ChEBI" id="CHEBI:18421"/>
        <dbReference type="ChEBI" id="CHEBI:57783"/>
        <dbReference type="ChEBI" id="CHEBI:58349"/>
    </reaction>
</comment>
<protein>
    <recommendedName>
        <fullName evidence="21">NADPH oxidase 4</fullName>
        <ecNumber evidence="6">1.6.3.1</ecNumber>
    </recommendedName>
</protein>
<keyword evidence="13 23" id="KW-1133">Transmembrane helix</keyword>
<dbReference type="GO" id="GO:0006952">
    <property type="term" value="P:defense response"/>
    <property type="evidence" value="ECO:0007669"/>
    <property type="project" value="TreeGrafter"/>
</dbReference>
<dbReference type="InterPro" id="IPR017938">
    <property type="entry name" value="Riboflavin_synthase-like_b-brl"/>
</dbReference>
<keyword evidence="10" id="KW-0256">Endoplasmic reticulum</keyword>
<dbReference type="OrthoDB" id="167398at2759"/>
<dbReference type="Ensembl" id="ENSSFOT00015026002.2">
    <property type="protein sequence ID" value="ENSSFOP00015025720.2"/>
    <property type="gene ID" value="ENSSFOG00015016496.2"/>
</dbReference>
<name>A0A8C9S082_SCLFO</name>
<dbReference type="SUPFAM" id="SSF52343">
    <property type="entry name" value="Ferredoxin reductase-like, C-terminal NADP-linked domain"/>
    <property type="match status" value="1"/>
</dbReference>
<evidence type="ECO:0000256" key="21">
    <source>
        <dbReference type="ARBA" id="ARBA00067129"/>
    </source>
</evidence>
<evidence type="ECO:0000256" key="20">
    <source>
        <dbReference type="ARBA" id="ARBA00049908"/>
    </source>
</evidence>
<evidence type="ECO:0000256" key="6">
    <source>
        <dbReference type="ARBA" id="ARBA00012698"/>
    </source>
</evidence>
<reference evidence="25" key="2">
    <citation type="submission" date="2025-08" db="UniProtKB">
        <authorList>
            <consortium name="Ensembl"/>
        </authorList>
    </citation>
    <scope>IDENTIFICATION</scope>
</reference>
<dbReference type="InterPro" id="IPR013112">
    <property type="entry name" value="FAD-bd_8"/>
</dbReference>
<evidence type="ECO:0000256" key="12">
    <source>
        <dbReference type="ARBA" id="ARBA00022949"/>
    </source>
</evidence>
<feature type="transmembrane region" description="Helical" evidence="23">
    <location>
        <begin position="148"/>
        <end position="174"/>
    </location>
</feature>
<evidence type="ECO:0000256" key="15">
    <source>
        <dbReference type="ARBA" id="ARBA00023136"/>
    </source>
</evidence>
<evidence type="ECO:0000256" key="11">
    <source>
        <dbReference type="ARBA" id="ARBA00022857"/>
    </source>
</evidence>
<dbReference type="InterPro" id="IPR039261">
    <property type="entry name" value="FNR_nucleotide-bd"/>
</dbReference>
<dbReference type="EC" id="1.6.3.1" evidence="6"/>
<reference evidence="25 26" key="1">
    <citation type="submission" date="2019-04" db="EMBL/GenBank/DDBJ databases">
        <authorList>
            <consortium name="Wellcome Sanger Institute Data Sharing"/>
        </authorList>
    </citation>
    <scope>NUCLEOTIDE SEQUENCE [LARGE SCALE GENOMIC DNA]</scope>
</reference>
<keyword evidence="18" id="KW-0539">Nucleus</keyword>
<dbReference type="SUPFAM" id="SSF63380">
    <property type="entry name" value="Riboflavin synthase domain-like"/>
    <property type="match status" value="1"/>
</dbReference>
<comment type="catalytic activity">
    <reaction evidence="19">
        <text>NADPH + O2 + H(+) = H2O2 + NADP(+)</text>
        <dbReference type="Rhea" id="RHEA:11260"/>
        <dbReference type="ChEBI" id="CHEBI:15378"/>
        <dbReference type="ChEBI" id="CHEBI:15379"/>
        <dbReference type="ChEBI" id="CHEBI:16240"/>
        <dbReference type="ChEBI" id="CHEBI:57783"/>
        <dbReference type="ChEBI" id="CHEBI:58349"/>
        <dbReference type="EC" id="1.6.3.1"/>
    </reaction>
</comment>
<feature type="transmembrane region" description="Helical" evidence="23">
    <location>
        <begin position="57"/>
        <end position="81"/>
    </location>
</feature>
<feature type="transmembrane region" description="Helical" evidence="23">
    <location>
        <begin position="186"/>
        <end position="210"/>
    </location>
</feature>
<dbReference type="PANTHER" id="PTHR11972">
    <property type="entry name" value="NADPH OXIDASE"/>
    <property type="match status" value="1"/>
</dbReference>
<dbReference type="FunFam" id="2.40.30.10:FF:000183">
    <property type="entry name" value="NADPH oxidase 4"/>
    <property type="match status" value="1"/>
</dbReference>
<evidence type="ECO:0000256" key="18">
    <source>
        <dbReference type="ARBA" id="ARBA00023242"/>
    </source>
</evidence>
<keyword evidence="15 23" id="KW-0472">Membrane</keyword>
<dbReference type="GO" id="GO:0005789">
    <property type="term" value="C:endoplasmic reticulum membrane"/>
    <property type="evidence" value="ECO:0007669"/>
    <property type="project" value="UniProtKB-SubCell"/>
</dbReference>
<dbReference type="AlphaFoldDB" id="A0A8C9S082"/>
<dbReference type="GO" id="GO:0005634">
    <property type="term" value="C:nucleus"/>
    <property type="evidence" value="ECO:0007669"/>
    <property type="project" value="UniProtKB-SubCell"/>
</dbReference>
<comment type="subcellular location">
    <subcellularLocation>
        <location evidence="2">Cell junction</location>
        <location evidence="2">Focal adhesion</location>
    </subcellularLocation>
    <subcellularLocation>
        <location evidence="5">Cell membrane</location>
        <topology evidence="5">Multi-pass membrane protein</topology>
    </subcellularLocation>
    <subcellularLocation>
        <location evidence="4">Cytoplasm</location>
    </subcellularLocation>
    <subcellularLocation>
        <location evidence="3">Endoplasmic reticulum membrane</location>
        <topology evidence="3">Multi-pass membrane protein</topology>
    </subcellularLocation>
    <subcellularLocation>
        <location evidence="1">Nucleus</location>
    </subcellularLocation>
</comment>
<dbReference type="InterPro" id="IPR017927">
    <property type="entry name" value="FAD-bd_FR_type"/>
</dbReference>
<keyword evidence="17" id="KW-0325">Glycoprotein</keyword>
<keyword evidence="9 23" id="KW-0812">Transmembrane</keyword>
<dbReference type="InterPro" id="IPR013121">
    <property type="entry name" value="Fe_red_NAD-bd_6"/>
</dbReference>
<dbReference type="InterPro" id="IPR050369">
    <property type="entry name" value="RBOH/FRE"/>
</dbReference>
<keyword evidence="26" id="KW-1185">Reference proteome</keyword>
<evidence type="ECO:0000259" key="24">
    <source>
        <dbReference type="PROSITE" id="PS51384"/>
    </source>
</evidence>
<dbReference type="GO" id="GO:0042554">
    <property type="term" value="P:superoxide anion generation"/>
    <property type="evidence" value="ECO:0007669"/>
    <property type="project" value="TreeGrafter"/>
</dbReference>
<organism evidence="25 26">
    <name type="scientific">Scleropages formosus</name>
    <name type="common">Asian bonytongue</name>
    <name type="synonym">Osteoglossum formosum</name>
    <dbReference type="NCBI Taxonomy" id="113540"/>
    <lineage>
        <taxon>Eukaryota</taxon>
        <taxon>Metazoa</taxon>
        <taxon>Chordata</taxon>
        <taxon>Craniata</taxon>
        <taxon>Vertebrata</taxon>
        <taxon>Euteleostomi</taxon>
        <taxon>Actinopterygii</taxon>
        <taxon>Neopterygii</taxon>
        <taxon>Teleostei</taxon>
        <taxon>Osteoglossocephala</taxon>
        <taxon>Osteoglossomorpha</taxon>
        <taxon>Osteoglossiformes</taxon>
        <taxon>Osteoglossidae</taxon>
        <taxon>Scleropages</taxon>
    </lineage>
</organism>
<evidence type="ECO:0000256" key="10">
    <source>
        <dbReference type="ARBA" id="ARBA00022824"/>
    </source>
</evidence>
<evidence type="ECO:0000256" key="19">
    <source>
        <dbReference type="ARBA" id="ARBA00048762"/>
    </source>
</evidence>
<keyword evidence="16" id="KW-1015">Disulfide bond</keyword>
<evidence type="ECO:0000256" key="9">
    <source>
        <dbReference type="ARBA" id="ARBA00022692"/>
    </source>
</evidence>
<dbReference type="GO" id="GO:0005925">
    <property type="term" value="C:focal adhesion"/>
    <property type="evidence" value="ECO:0007669"/>
    <property type="project" value="UniProtKB-SubCell"/>
</dbReference>
<feature type="transmembrane region" description="Helical" evidence="23">
    <location>
        <begin position="102"/>
        <end position="128"/>
    </location>
</feature>